<name>A0AAN8Q6F2_9TELE</name>
<dbReference type="Proteomes" id="UP001356427">
    <property type="component" value="Unassembled WGS sequence"/>
</dbReference>
<evidence type="ECO:0000313" key="2">
    <source>
        <dbReference type="Proteomes" id="UP001356427"/>
    </source>
</evidence>
<dbReference type="EMBL" id="JAGTTL010000037">
    <property type="protein sequence ID" value="KAK6292835.1"/>
    <property type="molecule type" value="Genomic_DNA"/>
</dbReference>
<dbReference type="AlphaFoldDB" id="A0AAN8Q6F2"/>
<reference evidence="1 2" key="1">
    <citation type="submission" date="2021-04" db="EMBL/GenBank/DDBJ databases">
        <authorList>
            <person name="De Guttry C."/>
            <person name="Zahm M."/>
            <person name="Klopp C."/>
            <person name="Cabau C."/>
            <person name="Louis A."/>
            <person name="Berthelot C."/>
            <person name="Parey E."/>
            <person name="Roest Crollius H."/>
            <person name="Montfort J."/>
            <person name="Robinson-Rechavi M."/>
            <person name="Bucao C."/>
            <person name="Bouchez O."/>
            <person name="Gislard M."/>
            <person name="Lluch J."/>
            <person name="Milhes M."/>
            <person name="Lampietro C."/>
            <person name="Lopez Roques C."/>
            <person name="Donnadieu C."/>
            <person name="Braasch I."/>
            <person name="Desvignes T."/>
            <person name="Postlethwait J."/>
            <person name="Bobe J."/>
            <person name="Wedekind C."/>
            <person name="Guiguen Y."/>
        </authorList>
    </citation>
    <scope>NUCLEOTIDE SEQUENCE [LARGE SCALE GENOMIC DNA]</scope>
    <source>
        <strain evidence="1">Cs_M1</strain>
        <tissue evidence="1">Blood</tissue>
    </source>
</reference>
<comment type="caution">
    <text evidence="1">The sequence shown here is derived from an EMBL/GenBank/DDBJ whole genome shotgun (WGS) entry which is preliminary data.</text>
</comment>
<accession>A0AAN8Q6F2</accession>
<organism evidence="1 2">
    <name type="scientific">Coregonus suidteri</name>
    <dbReference type="NCBI Taxonomy" id="861788"/>
    <lineage>
        <taxon>Eukaryota</taxon>
        <taxon>Metazoa</taxon>
        <taxon>Chordata</taxon>
        <taxon>Craniata</taxon>
        <taxon>Vertebrata</taxon>
        <taxon>Euteleostomi</taxon>
        <taxon>Actinopterygii</taxon>
        <taxon>Neopterygii</taxon>
        <taxon>Teleostei</taxon>
        <taxon>Protacanthopterygii</taxon>
        <taxon>Salmoniformes</taxon>
        <taxon>Salmonidae</taxon>
        <taxon>Coregoninae</taxon>
        <taxon>Coregonus</taxon>
    </lineage>
</organism>
<proteinExistence type="predicted"/>
<protein>
    <submittedName>
        <fullName evidence="1">Uncharacterized protein</fullName>
    </submittedName>
</protein>
<keyword evidence="2" id="KW-1185">Reference proteome</keyword>
<sequence length="94" mass="10587">MLSPRCSFYTCVYWGSLWRARPRKRARRGATCRRPSGPYPLGLQRDQTGVLLSTVLHAVHCAEWTGGSQELCDREMPPIHGAAKDCSWARELGL</sequence>
<evidence type="ECO:0000313" key="1">
    <source>
        <dbReference type="EMBL" id="KAK6292835.1"/>
    </source>
</evidence>
<gene>
    <name evidence="1" type="ORF">J4Q44_G00363360</name>
</gene>